<dbReference type="CDD" id="cd00213">
    <property type="entry name" value="S-100"/>
    <property type="match status" value="1"/>
</dbReference>
<dbReference type="GO" id="GO:0048306">
    <property type="term" value="F:calcium-dependent protein binding"/>
    <property type="evidence" value="ECO:0007669"/>
    <property type="project" value="TreeGrafter"/>
</dbReference>
<feature type="compositionally biased region" description="Basic and acidic residues" evidence="3">
    <location>
        <begin position="109"/>
        <end position="161"/>
    </location>
</feature>
<feature type="compositionally biased region" description="Basic and acidic residues" evidence="3">
    <location>
        <begin position="205"/>
        <end position="214"/>
    </location>
</feature>
<dbReference type="Gene3D" id="1.10.238.10">
    <property type="entry name" value="EF-hand"/>
    <property type="match status" value="1"/>
</dbReference>
<evidence type="ECO:0000256" key="3">
    <source>
        <dbReference type="SAM" id="MobiDB-lite"/>
    </source>
</evidence>
<dbReference type="KEGG" id="kmr:108241955"/>
<feature type="compositionally biased region" description="Low complexity" evidence="3">
    <location>
        <begin position="162"/>
        <end position="174"/>
    </location>
</feature>
<dbReference type="OMA" id="VNNMGQG"/>
<dbReference type="Proteomes" id="UP000264800">
    <property type="component" value="Unplaced"/>
</dbReference>
<dbReference type="PROSITE" id="PS50222">
    <property type="entry name" value="EF_HAND_2"/>
    <property type="match status" value="1"/>
</dbReference>
<dbReference type="CTD" id="563060"/>
<sequence>METAIQTVVKVFLKGAKGKESLGKKEFQNLVSSQLGNILSGADSKDAVSEMCQGLDTNSDGKVGFEEYMKLVGYLACSLSEQKVASNEEPAQNAATGQVAQSAPNNTEEQPKENAEAKEEAKPEANEAAKEEAKADATVEVKVEAKAEGEKTPEAAKEEARAAATAEAAAAAEVKVAEKEPEKAEETAKVEEAAEKSPAAAEEEGEKKTEEATS</sequence>
<accession>A0A3Q3AET3</accession>
<dbReference type="InterPro" id="IPR034325">
    <property type="entry name" value="S-100_dom"/>
</dbReference>
<keyword evidence="1" id="KW-0479">Metal-binding</keyword>
<evidence type="ECO:0000259" key="4">
    <source>
        <dbReference type="PROSITE" id="PS50222"/>
    </source>
</evidence>
<evidence type="ECO:0000256" key="1">
    <source>
        <dbReference type="ARBA" id="ARBA00022723"/>
    </source>
</evidence>
<keyword evidence="6" id="KW-1185">Reference proteome</keyword>
<dbReference type="InterPro" id="IPR002048">
    <property type="entry name" value="EF_hand_dom"/>
</dbReference>
<proteinExistence type="predicted"/>
<dbReference type="InterPro" id="IPR011992">
    <property type="entry name" value="EF-hand-dom_pair"/>
</dbReference>
<dbReference type="InterPro" id="IPR013787">
    <property type="entry name" value="S100_Ca-bd_sub"/>
</dbReference>
<dbReference type="InterPro" id="IPR018247">
    <property type="entry name" value="EF_Hand_1_Ca_BS"/>
</dbReference>
<dbReference type="STRING" id="37003.ENSKMAP00000015098"/>
<dbReference type="PROSITE" id="PS00018">
    <property type="entry name" value="EF_HAND_1"/>
    <property type="match status" value="1"/>
</dbReference>
<dbReference type="GO" id="GO:0005615">
    <property type="term" value="C:extracellular space"/>
    <property type="evidence" value="ECO:0007669"/>
    <property type="project" value="TreeGrafter"/>
</dbReference>
<keyword evidence="2" id="KW-0106">Calcium</keyword>
<dbReference type="Pfam" id="PF01023">
    <property type="entry name" value="S_100"/>
    <property type="match status" value="1"/>
</dbReference>
<feature type="compositionally biased region" description="Polar residues" evidence="3">
    <location>
        <begin position="86"/>
        <end position="107"/>
    </location>
</feature>
<feature type="region of interest" description="Disordered" evidence="3">
    <location>
        <begin position="86"/>
        <end position="214"/>
    </location>
</feature>
<dbReference type="GO" id="GO:0048471">
    <property type="term" value="C:perinuclear region of cytoplasm"/>
    <property type="evidence" value="ECO:0007669"/>
    <property type="project" value="TreeGrafter"/>
</dbReference>
<dbReference type="RefSeq" id="XP_017281954.1">
    <property type="nucleotide sequence ID" value="XM_017426465.3"/>
</dbReference>
<reference evidence="5" key="1">
    <citation type="submission" date="2025-08" db="UniProtKB">
        <authorList>
            <consortium name="Ensembl"/>
        </authorList>
    </citation>
    <scope>IDENTIFICATION</scope>
</reference>
<dbReference type="SMART" id="SM01394">
    <property type="entry name" value="S_100"/>
    <property type="match status" value="1"/>
</dbReference>
<name>A0A3Q3AET3_KRYMA</name>
<dbReference type="GO" id="GO:0046914">
    <property type="term" value="F:transition metal ion binding"/>
    <property type="evidence" value="ECO:0007669"/>
    <property type="project" value="InterPro"/>
</dbReference>
<dbReference type="AlphaFoldDB" id="A0A3Q3AET3"/>
<evidence type="ECO:0000313" key="6">
    <source>
        <dbReference type="Proteomes" id="UP000264800"/>
    </source>
</evidence>
<feature type="domain" description="EF-hand" evidence="4">
    <location>
        <begin position="43"/>
        <end position="78"/>
    </location>
</feature>
<dbReference type="SUPFAM" id="SSF47473">
    <property type="entry name" value="EF-hand"/>
    <property type="match status" value="1"/>
</dbReference>
<dbReference type="PANTHER" id="PTHR11639">
    <property type="entry name" value="S100 CALCIUM-BINDING PROTEIN"/>
    <property type="match status" value="1"/>
</dbReference>
<reference evidence="5" key="2">
    <citation type="submission" date="2025-09" db="UniProtKB">
        <authorList>
            <consortium name="Ensembl"/>
        </authorList>
    </citation>
    <scope>IDENTIFICATION</scope>
</reference>
<dbReference type="Ensembl" id="ENSKMAT00000015316.1">
    <property type="protein sequence ID" value="ENSKMAP00000015098.1"/>
    <property type="gene ID" value="ENSKMAG00000011309.1"/>
</dbReference>
<dbReference type="GeneTree" id="ENSGT00940000168219"/>
<evidence type="ECO:0000313" key="5">
    <source>
        <dbReference type="Ensembl" id="ENSKMAP00000015098.1"/>
    </source>
</evidence>
<dbReference type="GO" id="GO:0005509">
    <property type="term" value="F:calcium ion binding"/>
    <property type="evidence" value="ECO:0007669"/>
    <property type="project" value="InterPro"/>
</dbReference>
<dbReference type="GeneID" id="108241955"/>
<dbReference type="PANTHER" id="PTHR11639:SF115">
    <property type="entry name" value="S100 CALCIUM-BINDING PROTEIN U-RELATED"/>
    <property type="match status" value="1"/>
</dbReference>
<evidence type="ECO:0000256" key="2">
    <source>
        <dbReference type="ARBA" id="ARBA00022837"/>
    </source>
</evidence>
<organism evidence="5 6">
    <name type="scientific">Kryptolebias marmoratus</name>
    <name type="common">Mangrove killifish</name>
    <name type="synonym">Rivulus marmoratus</name>
    <dbReference type="NCBI Taxonomy" id="37003"/>
    <lineage>
        <taxon>Eukaryota</taxon>
        <taxon>Metazoa</taxon>
        <taxon>Chordata</taxon>
        <taxon>Craniata</taxon>
        <taxon>Vertebrata</taxon>
        <taxon>Euteleostomi</taxon>
        <taxon>Actinopterygii</taxon>
        <taxon>Neopterygii</taxon>
        <taxon>Teleostei</taxon>
        <taxon>Neoteleostei</taxon>
        <taxon>Acanthomorphata</taxon>
        <taxon>Ovalentaria</taxon>
        <taxon>Atherinomorphae</taxon>
        <taxon>Cyprinodontiformes</taxon>
        <taxon>Rivulidae</taxon>
        <taxon>Kryptolebias</taxon>
    </lineage>
</organism>
<dbReference type="OrthoDB" id="8961427at2759"/>
<feature type="compositionally biased region" description="Basic and acidic residues" evidence="3">
    <location>
        <begin position="175"/>
        <end position="195"/>
    </location>
</feature>
<protein>
    <submittedName>
        <fullName evidence="5">S100 calcium binding protein U</fullName>
    </submittedName>
</protein>